<evidence type="ECO:0000256" key="1">
    <source>
        <dbReference type="ARBA" id="ARBA00022801"/>
    </source>
</evidence>
<protein>
    <recommendedName>
        <fullName evidence="7">DNA primase/polymerase bifunctional N-terminal domain-containing protein</fullName>
    </recommendedName>
</protein>
<accession>A0A1Y1I6X1</accession>
<feature type="region of interest" description="Disordered" evidence="2">
    <location>
        <begin position="322"/>
        <end position="431"/>
    </location>
</feature>
<dbReference type="InterPro" id="IPR051620">
    <property type="entry name" value="ORF904-like_C"/>
</dbReference>
<dbReference type="AlphaFoldDB" id="A0A1Y1I6X1"/>
<feature type="compositionally biased region" description="Low complexity" evidence="2">
    <location>
        <begin position="369"/>
        <end position="382"/>
    </location>
</feature>
<dbReference type="OrthoDB" id="2375545at2759"/>
<feature type="compositionally biased region" description="Pro residues" evidence="2">
    <location>
        <begin position="388"/>
        <end position="403"/>
    </location>
</feature>
<evidence type="ECO:0008006" key="7">
    <source>
        <dbReference type="Google" id="ProtNLM"/>
    </source>
</evidence>
<evidence type="ECO:0000313" key="6">
    <source>
        <dbReference type="Proteomes" id="UP000054558"/>
    </source>
</evidence>
<dbReference type="Pfam" id="PF08706">
    <property type="entry name" value="D5_N"/>
    <property type="match status" value="1"/>
</dbReference>
<dbReference type="EMBL" id="DF237197">
    <property type="protein sequence ID" value="GAQ85682.1"/>
    <property type="molecule type" value="Genomic_DNA"/>
</dbReference>
<sequence length="905" mass="98847">MPIRIDKLSGFAAGSASLPLGRDSKKGGRLGQGEEAMAVEPNEIACDAEVRSCQHTHVLNQGPVLHGLFDPSYFHDFQRRLREEVATSQQLKAATNDSEASSGNDRQAPRVFSKDESQKTESEGEGEDIEEAEFKIADETSDEETSQDRAMIDDAPQEEENEVVRCCRMNAAMETDSEAEGFSQVLARLKRRAPGGATSPLQSRRRRRVLLSSSDSSGEEEDSPSQGRSQAVSVEHPPVPKEGGALGTDCQMLDDLSPELEDDGWSDDLPPEPEDDGWSDLFDLSLEDDFAKSCVIVPRLRWASRQTTAANGAPTALDAAGQASLEPPTSLSAPIPSAAAAQSAIRAAQQEQNTPAAAQGLGRAPNSVPAPARSATPAAPEPDVAAPRYPPPSSTSQPPPSPPIVSKGSAVQETVSPRQVPSPANMGGPSRVDPILAAAHHFHTMGVASLTFNMKVWLNDKGEEKKAPAGLMREWQNKCDLGNCLREGVRPGRGCVAIVTEPSDIYALDVDTKDGGVEAFERMLEEHGPLPDDTPWEWSGNRPGRHFFFSLSQSKAAGLLSGAGRTRLTYKGVKVGLDMRGEGGMLFVGPSSYKGSDGAVRQYEWVQEIAPDRSNLRALPPWLIEIINASDVPQAAPRIWNDGKTWWMWDGKRFKQATVERVKFVCIHQLSTVYSRLRAELKEQLSVTTDEEEKKELKRALDKVRRYYDAGEISSTLTIMTGEMALDLVGELDSNPDILNVQNGVINLRTGELDIHRPEYLCTKLADINYKGLGHSTPIVKGFLDDIFNEDRALIDFMQRLWGYAIKGRTSEEIIVFLLGSGGHPTPIVKGFLDDIFNEDRALIDFMQRLWGYAINGRTSEEIIVFLLGSGGMSFPPLAPIVFVQLLLFFFRPCLSTEINGANVS</sequence>
<evidence type="ECO:0000256" key="2">
    <source>
        <dbReference type="SAM" id="MobiDB-lite"/>
    </source>
</evidence>
<dbReference type="GO" id="GO:0016787">
    <property type="term" value="F:hydrolase activity"/>
    <property type="evidence" value="ECO:0007669"/>
    <property type="project" value="UniProtKB-KW"/>
</dbReference>
<keyword evidence="6" id="KW-1185">Reference proteome</keyword>
<keyword evidence="1" id="KW-0378">Hydrolase</keyword>
<dbReference type="SMART" id="SM00943">
    <property type="entry name" value="Prim-Pol"/>
    <property type="match status" value="1"/>
</dbReference>
<dbReference type="InterPro" id="IPR015330">
    <property type="entry name" value="DNA_primase/pol_bifunc_N"/>
</dbReference>
<dbReference type="PANTHER" id="PTHR35372:SF2">
    <property type="entry name" value="SF3 HELICASE DOMAIN-CONTAINING PROTEIN"/>
    <property type="match status" value="1"/>
</dbReference>
<feature type="region of interest" description="Disordered" evidence="2">
    <location>
        <begin position="88"/>
        <end position="281"/>
    </location>
</feature>
<feature type="compositionally biased region" description="Basic and acidic residues" evidence="2">
    <location>
        <begin position="112"/>
        <end position="122"/>
    </location>
</feature>
<evidence type="ECO:0000313" key="5">
    <source>
        <dbReference type="EMBL" id="GAQ85682.1"/>
    </source>
</evidence>
<dbReference type="Pfam" id="PF09250">
    <property type="entry name" value="Prim-Pol"/>
    <property type="match status" value="1"/>
</dbReference>
<feature type="compositionally biased region" description="Acidic residues" evidence="2">
    <location>
        <begin position="256"/>
        <end position="278"/>
    </location>
</feature>
<feature type="compositionally biased region" description="Low complexity" evidence="2">
    <location>
        <begin position="327"/>
        <end position="352"/>
    </location>
</feature>
<proteinExistence type="predicted"/>
<dbReference type="PANTHER" id="PTHR35372">
    <property type="entry name" value="ATP BINDING PROTEIN-RELATED"/>
    <property type="match status" value="1"/>
</dbReference>
<name>A0A1Y1I6X1_KLENI</name>
<dbReference type="Proteomes" id="UP000054558">
    <property type="component" value="Unassembled WGS sequence"/>
</dbReference>
<dbReference type="InterPro" id="IPR014818">
    <property type="entry name" value="Phage/plasmid_primase_P4_C"/>
</dbReference>
<reference evidence="5 6" key="1">
    <citation type="journal article" date="2014" name="Nat. Commun.">
        <title>Klebsormidium flaccidum genome reveals primary factors for plant terrestrial adaptation.</title>
        <authorList>
            <person name="Hori K."/>
            <person name="Maruyama F."/>
            <person name="Fujisawa T."/>
            <person name="Togashi T."/>
            <person name="Yamamoto N."/>
            <person name="Seo M."/>
            <person name="Sato S."/>
            <person name="Yamada T."/>
            <person name="Mori H."/>
            <person name="Tajima N."/>
            <person name="Moriyama T."/>
            <person name="Ikeuchi M."/>
            <person name="Watanabe M."/>
            <person name="Wada H."/>
            <person name="Kobayashi K."/>
            <person name="Saito M."/>
            <person name="Masuda T."/>
            <person name="Sasaki-Sekimoto Y."/>
            <person name="Mashiguchi K."/>
            <person name="Awai K."/>
            <person name="Shimojima M."/>
            <person name="Masuda S."/>
            <person name="Iwai M."/>
            <person name="Nobusawa T."/>
            <person name="Narise T."/>
            <person name="Kondo S."/>
            <person name="Saito H."/>
            <person name="Sato R."/>
            <person name="Murakawa M."/>
            <person name="Ihara Y."/>
            <person name="Oshima-Yamada Y."/>
            <person name="Ohtaka K."/>
            <person name="Satoh M."/>
            <person name="Sonobe K."/>
            <person name="Ishii M."/>
            <person name="Ohtani R."/>
            <person name="Kanamori-Sato M."/>
            <person name="Honoki R."/>
            <person name="Miyazaki D."/>
            <person name="Mochizuki H."/>
            <person name="Umetsu J."/>
            <person name="Higashi K."/>
            <person name="Shibata D."/>
            <person name="Kamiya Y."/>
            <person name="Sato N."/>
            <person name="Nakamura Y."/>
            <person name="Tabata S."/>
            <person name="Ida S."/>
            <person name="Kurokawa K."/>
            <person name="Ohta H."/>
        </authorList>
    </citation>
    <scope>NUCLEOTIDE SEQUENCE [LARGE SCALE GENOMIC DNA]</scope>
    <source>
        <strain evidence="5 6">NIES-2285</strain>
    </source>
</reference>
<organism evidence="5 6">
    <name type="scientific">Klebsormidium nitens</name>
    <name type="common">Green alga</name>
    <name type="synonym">Ulothrix nitens</name>
    <dbReference type="NCBI Taxonomy" id="105231"/>
    <lineage>
        <taxon>Eukaryota</taxon>
        <taxon>Viridiplantae</taxon>
        <taxon>Streptophyta</taxon>
        <taxon>Klebsormidiophyceae</taxon>
        <taxon>Klebsormidiales</taxon>
        <taxon>Klebsormidiaceae</taxon>
        <taxon>Klebsormidium</taxon>
    </lineage>
</organism>
<dbReference type="SMART" id="SM00885">
    <property type="entry name" value="D5_N"/>
    <property type="match status" value="1"/>
</dbReference>
<gene>
    <name evidence="5" type="ORF">KFL_002480195</name>
</gene>
<evidence type="ECO:0000259" key="3">
    <source>
        <dbReference type="SMART" id="SM00885"/>
    </source>
</evidence>
<feature type="domain" description="DNA primase/polymerase bifunctional N-terminal" evidence="4">
    <location>
        <begin position="439"/>
        <end position="623"/>
    </location>
</feature>
<evidence type="ECO:0000259" key="4">
    <source>
        <dbReference type="SMART" id="SM00943"/>
    </source>
</evidence>
<feature type="compositionally biased region" description="Polar residues" evidence="2">
    <location>
        <begin position="88"/>
        <end position="105"/>
    </location>
</feature>
<feature type="domain" description="Bacteriophage/plasmid primase P4 C-terminal" evidence="3">
    <location>
        <begin position="629"/>
        <end position="789"/>
    </location>
</feature>